<dbReference type="EMBL" id="BNJG01000001">
    <property type="protein sequence ID" value="GHO51686.1"/>
    <property type="molecule type" value="Genomic_DNA"/>
</dbReference>
<dbReference type="InterPro" id="IPR045853">
    <property type="entry name" value="Pep_chain_release_fac_I_sf"/>
</dbReference>
<keyword evidence="4" id="KW-1185">Reference proteome</keyword>
<evidence type="ECO:0000313" key="3">
    <source>
        <dbReference type="EMBL" id="GHO51686.1"/>
    </source>
</evidence>
<dbReference type="Gene3D" id="1.20.58.410">
    <property type="entry name" value="Release factor"/>
    <property type="match status" value="1"/>
</dbReference>
<organism evidence="3 4">
    <name type="scientific">Ktedonobacter robiniae</name>
    <dbReference type="NCBI Taxonomy" id="2778365"/>
    <lineage>
        <taxon>Bacteria</taxon>
        <taxon>Bacillati</taxon>
        <taxon>Chloroflexota</taxon>
        <taxon>Ktedonobacteria</taxon>
        <taxon>Ktedonobacterales</taxon>
        <taxon>Ktedonobacteraceae</taxon>
        <taxon>Ktedonobacter</taxon>
    </lineage>
</organism>
<evidence type="ECO:0000256" key="1">
    <source>
        <dbReference type="SAM" id="MobiDB-lite"/>
    </source>
</evidence>
<protein>
    <recommendedName>
        <fullName evidence="2">Peptide chain release factor domain-containing protein</fullName>
    </recommendedName>
</protein>
<accession>A0ABQ3UG49</accession>
<dbReference type="Proteomes" id="UP000654345">
    <property type="component" value="Unassembled WGS sequence"/>
</dbReference>
<evidence type="ECO:0000259" key="2">
    <source>
        <dbReference type="Pfam" id="PF03462"/>
    </source>
</evidence>
<gene>
    <name evidence="3" type="ORF">KSB_01610</name>
</gene>
<dbReference type="Pfam" id="PF03462">
    <property type="entry name" value="PCRF"/>
    <property type="match status" value="1"/>
</dbReference>
<feature type="domain" description="Peptide chain release factor" evidence="2">
    <location>
        <begin position="2"/>
        <end position="68"/>
    </location>
</feature>
<feature type="region of interest" description="Disordered" evidence="1">
    <location>
        <begin position="48"/>
        <end position="71"/>
    </location>
</feature>
<sequence>MQPDFWSDNRKAQAHMQQLNALREEVTTWEQLATQLKDLQELALMLEEEPDDDMQAEVAQSIPQLRNRSRS</sequence>
<feature type="compositionally biased region" description="Polar residues" evidence="1">
    <location>
        <begin position="61"/>
        <end position="71"/>
    </location>
</feature>
<dbReference type="SUPFAM" id="SSF75620">
    <property type="entry name" value="Release factor"/>
    <property type="match status" value="1"/>
</dbReference>
<dbReference type="InterPro" id="IPR005139">
    <property type="entry name" value="PCRF"/>
</dbReference>
<reference evidence="3 4" key="1">
    <citation type="journal article" date="2021" name="Int. J. Syst. Evol. Microbiol.">
        <title>Reticulibacter mediterranei gen. nov., sp. nov., within the new family Reticulibacteraceae fam. nov., and Ktedonospora formicarum gen. nov., sp. nov., Ktedonobacter robiniae sp. nov., Dictyobacter formicarum sp. nov. and Dictyobacter arantiisoli sp. nov., belonging to the class Ktedonobacteria.</title>
        <authorList>
            <person name="Yabe S."/>
            <person name="Zheng Y."/>
            <person name="Wang C.M."/>
            <person name="Sakai Y."/>
            <person name="Abe K."/>
            <person name="Yokota A."/>
            <person name="Donadio S."/>
            <person name="Cavaletti L."/>
            <person name="Monciardini P."/>
        </authorList>
    </citation>
    <scope>NUCLEOTIDE SEQUENCE [LARGE SCALE GENOMIC DNA]</scope>
    <source>
        <strain evidence="3 4">SOSP1-30</strain>
    </source>
</reference>
<evidence type="ECO:0000313" key="4">
    <source>
        <dbReference type="Proteomes" id="UP000654345"/>
    </source>
</evidence>
<proteinExistence type="predicted"/>
<name>A0ABQ3UG49_9CHLR</name>
<comment type="caution">
    <text evidence="3">The sequence shown here is derived from an EMBL/GenBank/DDBJ whole genome shotgun (WGS) entry which is preliminary data.</text>
</comment>